<dbReference type="RefSeq" id="WP_141779124.1">
    <property type="nucleotide sequence ID" value="NZ_VFOV01000001.1"/>
</dbReference>
<keyword evidence="3 6" id="KW-0812">Transmembrane</keyword>
<evidence type="ECO:0000256" key="4">
    <source>
        <dbReference type="ARBA" id="ARBA00022989"/>
    </source>
</evidence>
<dbReference type="InterPro" id="IPR001958">
    <property type="entry name" value="Tet-R_TetA/multi-R_MdtG-like"/>
</dbReference>
<dbReference type="OrthoDB" id="7375466at2"/>
<dbReference type="Pfam" id="PF07690">
    <property type="entry name" value="MFS_1"/>
    <property type="match status" value="1"/>
</dbReference>
<evidence type="ECO:0000256" key="3">
    <source>
        <dbReference type="ARBA" id="ARBA00022692"/>
    </source>
</evidence>
<feature type="transmembrane region" description="Helical" evidence="6">
    <location>
        <begin position="105"/>
        <end position="123"/>
    </location>
</feature>
<evidence type="ECO:0000313" key="8">
    <source>
        <dbReference type="EMBL" id="TQL66977.1"/>
    </source>
</evidence>
<feature type="transmembrane region" description="Helical" evidence="6">
    <location>
        <begin position="210"/>
        <end position="231"/>
    </location>
</feature>
<dbReference type="EMBL" id="VFOV01000001">
    <property type="protein sequence ID" value="TQL66977.1"/>
    <property type="molecule type" value="Genomic_DNA"/>
</dbReference>
<feature type="transmembrane region" description="Helical" evidence="6">
    <location>
        <begin position="135"/>
        <end position="160"/>
    </location>
</feature>
<feature type="transmembrane region" description="Helical" evidence="6">
    <location>
        <begin position="303"/>
        <end position="324"/>
    </location>
</feature>
<dbReference type="InterPro" id="IPR036259">
    <property type="entry name" value="MFS_trans_sf"/>
</dbReference>
<feature type="transmembrane region" description="Helical" evidence="6">
    <location>
        <begin position="243"/>
        <end position="264"/>
    </location>
</feature>
<dbReference type="Gene3D" id="1.20.1720.10">
    <property type="entry name" value="Multidrug resistance protein D"/>
    <property type="match status" value="1"/>
</dbReference>
<feature type="transmembrane region" description="Helical" evidence="6">
    <location>
        <begin position="12"/>
        <end position="36"/>
    </location>
</feature>
<dbReference type="InterPro" id="IPR011701">
    <property type="entry name" value="MFS"/>
</dbReference>
<keyword evidence="9" id="KW-1185">Reference proteome</keyword>
<reference evidence="8 9" key="1">
    <citation type="submission" date="2019-06" db="EMBL/GenBank/DDBJ databases">
        <title>Sequencing the genomes of 1000 actinobacteria strains.</title>
        <authorList>
            <person name="Klenk H.-P."/>
        </authorList>
    </citation>
    <scope>NUCLEOTIDE SEQUENCE [LARGE SCALE GENOMIC DNA]</scope>
    <source>
        <strain evidence="8 9">DSM 25218</strain>
    </source>
</reference>
<keyword evidence="4 6" id="KW-1133">Transmembrane helix</keyword>
<feature type="transmembrane region" description="Helical" evidence="6">
    <location>
        <begin position="345"/>
        <end position="367"/>
    </location>
</feature>
<sequence length="442" mass="44603">MDSSQTSRATLPVLLLAQFVTPLSIAGTAIALPLISQDLGTNETGLQWAVNGFNVTFALFALVWGAVSDRIGYRAAFRAGSVLVVAGGALSAAAPSLLILDVARLVAGVGAASILTGSTALISHLFEGSRRTRAFAVFGTVNGLGLALGPSMSGGVIGLVGWRGVFAVQAAFVLIALLGSVAIPAIRTAAAEPGGKAPILDVGLLANREFLATCLVPVAGSVGFVTLLTYLPSALSGVRGMDASTSGALMLVMTLPVLVAPMLVSRAVTTTEWVTIGRVIYASLAFLAVGAAGMMLLSIDGPIAALVVPMLLIGAGFGLPIGLVDGHALSVVPAQRAGTAAGLLNFGRIGSEALFVAVYALAISTLIGRDLPGDAGARTAAGQPGHPEVYLDAFHVVALGLAGLVVLITVAVIALRAAARRVERSRADLSAHPTHATAMEEV</sequence>
<dbReference type="PANTHER" id="PTHR42718:SF9">
    <property type="entry name" value="MAJOR FACILITATOR SUPERFAMILY MULTIDRUG TRANSPORTER MFSC"/>
    <property type="match status" value="1"/>
</dbReference>
<proteinExistence type="predicted"/>
<dbReference type="GO" id="GO:0005886">
    <property type="term" value="C:plasma membrane"/>
    <property type="evidence" value="ECO:0007669"/>
    <property type="project" value="UniProtKB-SubCell"/>
</dbReference>
<feature type="transmembrane region" description="Helical" evidence="6">
    <location>
        <begin position="276"/>
        <end position="297"/>
    </location>
</feature>
<protein>
    <submittedName>
        <fullName evidence="8">Putative MFS family arabinose efflux permease</fullName>
    </submittedName>
</protein>
<evidence type="ECO:0000313" key="9">
    <source>
        <dbReference type="Proteomes" id="UP000320209"/>
    </source>
</evidence>
<keyword evidence="5 6" id="KW-0472">Membrane</keyword>
<evidence type="ECO:0000256" key="1">
    <source>
        <dbReference type="ARBA" id="ARBA00004651"/>
    </source>
</evidence>
<dbReference type="PANTHER" id="PTHR42718">
    <property type="entry name" value="MAJOR FACILITATOR SUPERFAMILY MULTIDRUG TRANSPORTER MFSC"/>
    <property type="match status" value="1"/>
</dbReference>
<evidence type="ECO:0000256" key="2">
    <source>
        <dbReference type="ARBA" id="ARBA00022448"/>
    </source>
</evidence>
<feature type="transmembrane region" description="Helical" evidence="6">
    <location>
        <begin position="393"/>
        <end position="415"/>
    </location>
</feature>
<organism evidence="8 9">
    <name type="scientific">Nocardioides albertanoniae</name>
    <dbReference type="NCBI Taxonomy" id="1175486"/>
    <lineage>
        <taxon>Bacteria</taxon>
        <taxon>Bacillati</taxon>
        <taxon>Actinomycetota</taxon>
        <taxon>Actinomycetes</taxon>
        <taxon>Propionibacteriales</taxon>
        <taxon>Nocardioidaceae</taxon>
        <taxon>Nocardioides</taxon>
    </lineage>
</organism>
<dbReference type="AlphaFoldDB" id="A0A543A317"/>
<gene>
    <name evidence="8" type="ORF">FB381_0848</name>
</gene>
<comment type="caution">
    <text evidence="8">The sequence shown here is derived from an EMBL/GenBank/DDBJ whole genome shotgun (WGS) entry which is preliminary data.</text>
</comment>
<feature type="transmembrane region" description="Helical" evidence="6">
    <location>
        <begin position="48"/>
        <end position="67"/>
    </location>
</feature>
<keyword evidence="2" id="KW-0813">Transport</keyword>
<feature type="transmembrane region" description="Helical" evidence="6">
    <location>
        <begin position="166"/>
        <end position="189"/>
    </location>
</feature>
<name>A0A543A317_9ACTN</name>
<accession>A0A543A317</accession>
<dbReference type="GO" id="GO:0022857">
    <property type="term" value="F:transmembrane transporter activity"/>
    <property type="evidence" value="ECO:0007669"/>
    <property type="project" value="InterPro"/>
</dbReference>
<feature type="domain" description="Major facilitator superfamily (MFS) profile" evidence="7">
    <location>
        <begin position="10"/>
        <end position="420"/>
    </location>
</feature>
<dbReference type="PRINTS" id="PR01035">
    <property type="entry name" value="TCRTETA"/>
</dbReference>
<evidence type="ECO:0000256" key="5">
    <source>
        <dbReference type="ARBA" id="ARBA00023136"/>
    </source>
</evidence>
<evidence type="ECO:0000259" key="7">
    <source>
        <dbReference type="PROSITE" id="PS50850"/>
    </source>
</evidence>
<dbReference type="SUPFAM" id="SSF103473">
    <property type="entry name" value="MFS general substrate transporter"/>
    <property type="match status" value="1"/>
</dbReference>
<dbReference type="Proteomes" id="UP000320209">
    <property type="component" value="Unassembled WGS sequence"/>
</dbReference>
<evidence type="ECO:0000256" key="6">
    <source>
        <dbReference type="SAM" id="Phobius"/>
    </source>
</evidence>
<dbReference type="CDD" id="cd17321">
    <property type="entry name" value="MFS_MMR_MDR_like"/>
    <property type="match status" value="1"/>
</dbReference>
<feature type="transmembrane region" description="Helical" evidence="6">
    <location>
        <begin position="79"/>
        <end position="99"/>
    </location>
</feature>
<dbReference type="PROSITE" id="PS50850">
    <property type="entry name" value="MFS"/>
    <property type="match status" value="1"/>
</dbReference>
<dbReference type="InterPro" id="IPR020846">
    <property type="entry name" value="MFS_dom"/>
</dbReference>
<comment type="subcellular location">
    <subcellularLocation>
        <location evidence="1">Cell membrane</location>
        <topology evidence="1">Multi-pass membrane protein</topology>
    </subcellularLocation>
</comment>